<dbReference type="GO" id="GO:0000155">
    <property type="term" value="F:phosphorelay sensor kinase activity"/>
    <property type="evidence" value="ECO:0007669"/>
    <property type="project" value="InterPro"/>
</dbReference>
<evidence type="ECO:0000256" key="1">
    <source>
        <dbReference type="ARBA" id="ARBA00000085"/>
    </source>
</evidence>
<dbReference type="PANTHER" id="PTHR43065">
    <property type="entry name" value="SENSOR HISTIDINE KINASE"/>
    <property type="match status" value="1"/>
</dbReference>
<protein>
    <recommendedName>
        <fullName evidence="2">histidine kinase</fullName>
        <ecNumber evidence="2">2.7.13.3</ecNumber>
    </recommendedName>
</protein>
<sequence length="324" mass="35909">MNTRLRHSYGFEKAVIDRILKPCNVSELHESFQLDHCFHLSGERSDTTILVVIDNTARLEAEARLRKVEADFSHAARLSTLGEMTTSIAHEIKQPLSAILMNAQTGLRYLRKAEPNLEKAEQLMSRIVESAQRASDIIGRIQDMAGKRAPTNTLLEFNDIVQQCLVFLRHESENKNVVFKNRLEPNLPFIRGDRIQLQQVIVNLIVNSIQAMNTTPLSQREIHLETSLDEHDQVAFSIRDMGTGIPADHLEQIFGGFFTTKEGGLGIGLAICQSIVKAHGGTIAAANHPDGGAVFRFSIPTESAATAVNKLALSEYPTPANHVE</sequence>
<keyword evidence="11" id="KW-1185">Reference proteome</keyword>
<dbReference type="Proteomes" id="UP000241444">
    <property type="component" value="Unassembled WGS sequence"/>
</dbReference>
<dbReference type="InterPro" id="IPR003594">
    <property type="entry name" value="HATPase_dom"/>
</dbReference>
<dbReference type="Pfam" id="PF00512">
    <property type="entry name" value="HisKA"/>
    <property type="match status" value="1"/>
</dbReference>
<dbReference type="Gene3D" id="3.30.565.10">
    <property type="entry name" value="Histidine kinase-like ATPase, C-terminal domain"/>
    <property type="match status" value="1"/>
</dbReference>
<dbReference type="PANTHER" id="PTHR43065:SF10">
    <property type="entry name" value="PEROXIDE STRESS-ACTIVATED HISTIDINE KINASE MAK3"/>
    <property type="match status" value="1"/>
</dbReference>
<dbReference type="SUPFAM" id="SSF47384">
    <property type="entry name" value="Homodimeric domain of signal transducing histidine kinase"/>
    <property type="match status" value="1"/>
</dbReference>
<dbReference type="Gene3D" id="1.10.287.130">
    <property type="match status" value="1"/>
</dbReference>
<evidence type="ECO:0000313" key="10">
    <source>
        <dbReference type="EMBL" id="PSH62985.1"/>
    </source>
</evidence>
<dbReference type="CDD" id="cd00082">
    <property type="entry name" value="HisKA"/>
    <property type="match status" value="1"/>
</dbReference>
<name>A0A2P7B942_9HYPH</name>
<dbReference type="PROSITE" id="PS50109">
    <property type="entry name" value="HIS_KIN"/>
    <property type="match status" value="1"/>
</dbReference>
<evidence type="ECO:0000313" key="11">
    <source>
        <dbReference type="Proteomes" id="UP000241444"/>
    </source>
</evidence>
<dbReference type="OrthoDB" id="9795133at2"/>
<accession>A0A2P7B942</accession>
<organism evidence="10 11">
    <name type="scientific">Phyllobacterium brassicacearum</name>
    <dbReference type="NCBI Taxonomy" id="314235"/>
    <lineage>
        <taxon>Bacteria</taxon>
        <taxon>Pseudomonadati</taxon>
        <taxon>Pseudomonadota</taxon>
        <taxon>Alphaproteobacteria</taxon>
        <taxon>Hyphomicrobiales</taxon>
        <taxon>Phyllobacteriaceae</taxon>
        <taxon>Phyllobacterium</taxon>
    </lineage>
</organism>
<dbReference type="PRINTS" id="PR00344">
    <property type="entry name" value="BCTRLSENSOR"/>
</dbReference>
<dbReference type="InterPro" id="IPR005467">
    <property type="entry name" value="His_kinase_dom"/>
</dbReference>
<dbReference type="InterPro" id="IPR036097">
    <property type="entry name" value="HisK_dim/P_sf"/>
</dbReference>
<dbReference type="EMBL" id="PGGO01000026">
    <property type="protein sequence ID" value="PSH62985.1"/>
    <property type="molecule type" value="Genomic_DNA"/>
</dbReference>
<evidence type="ECO:0000256" key="8">
    <source>
        <dbReference type="ARBA" id="ARBA00023012"/>
    </source>
</evidence>
<dbReference type="InterPro" id="IPR036890">
    <property type="entry name" value="HATPase_C_sf"/>
</dbReference>
<dbReference type="SUPFAM" id="SSF55874">
    <property type="entry name" value="ATPase domain of HSP90 chaperone/DNA topoisomerase II/histidine kinase"/>
    <property type="match status" value="1"/>
</dbReference>
<evidence type="ECO:0000256" key="3">
    <source>
        <dbReference type="ARBA" id="ARBA00022553"/>
    </source>
</evidence>
<keyword evidence="4" id="KW-0808">Transferase</keyword>
<dbReference type="AlphaFoldDB" id="A0A2P7B942"/>
<gene>
    <name evidence="10" type="ORF">CU102_24260</name>
</gene>
<evidence type="ECO:0000256" key="5">
    <source>
        <dbReference type="ARBA" id="ARBA00022741"/>
    </source>
</evidence>
<dbReference type="GO" id="GO:0005524">
    <property type="term" value="F:ATP binding"/>
    <property type="evidence" value="ECO:0007669"/>
    <property type="project" value="UniProtKB-KW"/>
</dbReference>
<comment type="catalytic activity">
    <reaction evidence="1">
        <text>ATP + protein L-histidine = ADP + protein N-phospho-L-histidine.</text>
        <dbReference type="EC" id="2.7.13.3"/>
    </reaction>
</comment>
<keyword evidence="8" id="KW-0902">Two-component regulatory system</keyword>
<evidence type="ECO:0000256" key="2">
    <source>
        <dbReference type="ARBA" id="ARBA00012438"/>
    </source>
</evidence>
<dbReference type="InterPro" id="IPR003661">
    <property type="entry name" value="HisK_dim/P_dom"/>
</dbReference>
<dbReference type="Pfam" id="PF02518">
    <property type="entry name" value="HATPase_c"/>
    <property type="match status" value="1"/>
</dbReference>
<evidence type="ECO:0000256" key="7">
    <source>
        <dbReference type="ARBA" id="ARBA00022840"/>
    </source>
</evidence>
<reference evidence="11" key="1">
    <citation type="submission" date="2017-11" db="EMBL/GenBank/DDBJ databases">
        <authorList>
            <person name="Kuznetsova I."/>
            <person name="Sazanova A."/>
            <person name="Chirak E."/>
            <person name="Safronova V."/>
            <person name="Willems A."/>
        </authorList>
    </citation>
    <scope>NUCLEOTIDE SEQUENCE [LARGE SCALE GENOMIC DNA]</scope>
    <source>
        <strain evidence="11">STM 196</strain>
    </source>
</reference>
<dbReference type="InterPro" id="IPR004358">
    <property type="entry name" value="Sig_transdc_His_kin-like_C"/>
</dbReference>
<keyword evidence="5" id="KW-0547">Nucleotide-binding</keyword>
<dbReference type="EC" id="2.7.13.3" evidence="2"/>
<proteinExistence type="predicted"/>
<evidence type="ECO:0000256" key="6">
    <source>
        <dbReference type="ARBA" id="ARBA00022777"/>
    </source>
</evidence>
<evidence type="ECO:0000259" key="9">
    <source>
        <dbReference type="PROSITE" id="PS50109"/>
    </source>
</evidence>
<feature type="domain" description="Histidine kinase" evidence="9">
    <location>
        <begin position="87"/>
        <end position="303"/>
    </location>
</feature>
<evidence type="ECO:0000256" key="4">
    <source>
        <dbReference type="ARBA" id="ARBA00022679"/>
    </source>
</evidence>
<dbReference type="RefSeq" id="WP_106713663.1">
    <property type="nucleotide sequence ID" value="NZ_PGGO01000026.1"/>
</dbReference>
<keyword evidence="7" id="KW-0067">ATP-binding</keyword>
<keyword evidence="3" id="KW-0597">Phosphoprotein</keyword>
<dbReference type="SMART" id="SM00387">
    <property type="entry name" value="HATPase_c"/>
    <property type="match status" value="1"/>
</dbReference>
<dbReference type="SMART" id="SM00388">
    <property type="entry name" value="HisKA"/>
    <property type="match status" value="1"/>
</dbReference>
<comment type="caution">
    <text evidence="10">The sequence shown here is derived from an EMBL/GenBank/DDBJ whole genome shotgun (WGS) entry which is preliminary data.</text>
</comment>
<keyword evidence="6" id="KW-0418">Kinase</keyword>